<dbReference type="AlphaFoldDB" id="A0A1J0GIT2"/>
<gene>
    <name evidence="1" type="ORF">A7L45_12480</name>
</gene>
<dbReference type="STRING" id="1552.A7L45_12480"/>
<dbReference type="EMBL" id="CP015756">
    <property type="protein sequence ID" value="APC40830.1"/>
    <property type="molecule type" value="Genomic_DNA"/>
</dbReference>
<organism evidence="1 2">
    <name type="scientific">Clostridium estertheticum subsp. estertheticum</name>
    <dbReference type="NCBI Taxonomy" id="1552"/>
    <lineage>
        <taxon>Bacteria</taxon>
        <taxon>Bacillati</taxon>
        <taxon>Bacillota</taxon>
        <taxon>Clostridia</taxon>
        <taxon>Eubacteriales</taxon>
        <taxon>Clostridiaceae</taxon>
        <taxon>Clostridium</taxon>
    </lineage>
</organism>
<keyword evidence="2" id="KW-1185">Reference proteome</keyword>
<dbReference type="OrthoDB" id="1937026at2"/>
<evidence type="ECO:0000313" key="1">
    <source>
        <dbReference type="EMBL" id="APC40830.1"/>
    </source>
</evidence>
<dbReference type="RefSeq" id="WP_071613121.1">
    <property type="nucleotide sequence ID" value="NZ_CP015756.1"/>
</dbReference>
<sequence>MKKIRYIKFSKREFSKTLDFCKLFSNSLEDANIIIKQFNSLTQNQRLEIIKAYSEREKLLKIQINSEDEDMYLTCTAVNFNIVATKYDIDPATVCICIASPCKSNEKIIVI</sequence>
<protein>
    <submittedName>
        <fullName evidence="1">Uncharacterized protein</fullName>
    </submittedName>
</protein>
<proteinExistence type="predicted"/>
<evidence type="ECO:0000313" key="2">
    <source>
        <dbReference type="Proteomes" id="UP000182569"/>
    </source>
</evidence>
<dbReference type="Proteomes" id="UP000182569">
    <property type="component" value="Chromosome"/>
</dbReference>
<dbReference type="KEGG" id="ceu:A7L45_12480"/>
<accession>A0A1J0GIT2</accession>
<name>A0A1J0GIT2_9CLOT</name>
<reference evidence="2" key="1">
    <citation type="journal article" date="2016" name="Front. Microbiol.">
        <title>Complete Genome Sequence of Clostridium estertheticum DSM 8809, a Microbe Identified in Spoiled Vacuum Packed Beef.</title>
        <authorList>
            <person name="Yu Z."/>
            <person name="Gunn L."/>
            <person name="Brennan E."/>
            <person name="Reid R."/>
            <person name="Wall P.G."/>
            <person name="Gaora O.P."/>
            <person name="Hurley D."/>
            <person name="Bolton D."/>
            <person name="Fanning S."/>
        </authorList>
    </citation>
    <scope>NUCLEOTIDE SEQUENCE [LARGE SCALE GENOMIC DNA]</scope>
    <source>
        <strain evidence="2">DSM 8809</strain>
    </source>
</reference>